<dbReference type="PROSITE" id="PS50263">
    <property type="entry name" value="CN_HYDROLASE"/>
    <property type="match status" value="1"/>
</dbReference>
<dbReference type="PANTHER" id="PTHR38686">
    <property type="entry name" value="APOLIPOPROTEIN N-ACYLTRANSFERASE"/>
    <property type="match status" value="1"/>
</dbReference>
<evidence type="ECO:0000256" key="2">
    <source>
        <dbReference type="ARBA" id="ARBA00010065"/>
    </source>
</evidence>
<dbReference type="RefSeq" id="WP_108729027.1">
    <property type="nucleotide sequence ID" value="NZ_CP025785.1"/>
</dbReference>
<comment type="function">
    <text evidence="9">Catalyzes the phospholipid dependent N-acylation of the N-terminal cysteine of apolipoprotein, the last step in lipoprotein maturation.</text>
</comment>
<keyword evidence="8 9" id="KW-0012">Acyltransferase</keyword>
<feature type="transmembrane region" description="Helical" evidence="9">
    <location>
        <begin position="490"/>
        <end position="508"/>
    </location>
</feature>
<keyword evidence="5 9" id="KW-0812">Transmembrane</keyword>
<dbReference type="Pfam" id="PF00795">
    <property type="entry name" value="CN_hydrolase"/>
    <property type="match status" value="1"/>
</dbReference>
<dbReference type="Pfam" id="PF20154">
    <property type="entry name" value="LNT_N"/>
    <property type="match status" value="1"/>
</dbReference>
<feature type="domain" description="CN hydrolase" evidence="10">
    <location>
        <begin position="218"/>
        <end position="476"/>
    </location>
</feature>
<name>A0A2S1LWD8_9SPIR</name>
<comment type="similarity">
    <text evidence="2 9">Belongs to the CN hydrolase family. Apolipoprotein N-acyltransferase subfamily.</text>
</comment>
<gene>
    <name evidence="9" type="primary">lnt</name>
    <name evidence="11" type="ORF">CR532_01215</name>
</gene>
<keyword evidence="11" id="KW-0449">Lipoprotein</keyword>
<dbReference type="HAMAP" id="MF_01148">
    <property type="entry name" value="Lnt"/>
    <property type="match status" value="1"/>
</dbReference>
<dbReference type="NCBIfam" id="TIGR00546">
    <property type="entry name" value="lnt"/>
    <property type="match status" value="1"/>
</dbReference>
<keyword evidence="12" id="KW-1185">Reference proteome</keyword>
<dbReference type="CDD" id="cd07571">
    <property type="entry name" value="ALP_N-acyl_transferase"/>
    <property type="match status" value="1"/>
</dbReference>
<feature type="transmembrane region" description="Helical" evidence="9">
    <location>
        <begin position="5"/>
        <end position="21"/>
    </location>
</feature>
<evidence type="ECO:0000259" key="10">
    <source>
        <dbReference type="PROSITE" id="PS50263"/>
    </source>
</evidence>
<evidence type="ECO:0000256" key="8">
    <source>
        <dbReference type="ARBA" id="ARBA00023315"/>
    </source>
</evidence>
<keyword evidence="3 9" id="KW-1003">Cell membrane</keyword>
<keyword evidence="4 9" id="KW-0808">Transferase</keyword>
<dbReference type="OrthoDB" id="9811121at2"/>
<keyword evidence="6 9" id="KW-1133">Transmembrane helix</keyword>
<feature type="transmembrane region" description="Helical" evidence="9">
    <location>
        <begin position="57"/>
        <end position="81"/>
    </location>
</feature>
<evidence type="ECO:0000256" key="9">
    <source>
        <dbReference type="HAMAP-Rule" id="MF_01148"/>
    </source>
</evidence>
<comment type="pathway">
    <text evidence="9">Protein modification; lipoprotein biosynthesis (N-acyl transfer).</text>
</comment>
<dbReference type="GO" id="GO:0042158">
    <property type="term" value="P:lipoprotein biosynthetic process"/>
    <property type="evidence" value="ECO:0007669"/>
    <property type="project" value="UniProtKB-UniRule"/>
</dbReference>
<evidence type="ECO:0000256" key="6">
    <source>
        <dbReference type="ARBA" id="ARBA00022989"/>
    </source>
</evidence>
<evidence type="ECO:0000256" key="7">
    <source>
        <dbReference type="ARBA" id="ARBA00023136"/>
    </source>
</evidence>
<dbReference type="Gene3D" id="3.60.110.10">
    <property type="entry name" value="Carbon-nitrogen hydrolase"/>
    <property type="match status" value="1"/>
</dbReference>
<dbReference type="EMBL" id="CP025785">
    <property type="protein sequence ID" value="AWG42627.1"/>
    <property type="molecule type" value="Genomic_DNA"/>
</dbReference>
<dbReference type="Proteomes" id="UP000244655">
    <property type="component" value="Chromosome"/>
</dbReference>
<feature type="transmembrane region" description="Helical" evidence="9">
    <location>
        <begin position="112"/>
        <end position="134"/>
    </location>
</feature>
<dbReference type="EC" id="2.3.1.269" evidence="9"/>
<dbReference type="AlphaFoldDB" id="A0A2S1LWD8"/>
<accession>A0A2S1LWD8</accession>
<dbReference type="PANTHER" id="PTHR38686:SF1">
    <property type="entry name" value="APOLIPOPROTEIN N-ACYLTRANSFERASE"/>
    <property type="match status" value="1"/>
</dbReference>
<dbReference type="SUPFAM" id="SSF56317">
    <property type="entry name" value="Carbon-nitrogen hydrolase"/>
    <property type="match status" value="1"/>
</dbReference>
<comment type="catalytic activity">
    <reaction evidence="9">
        <text>N-terminal S-1,2-diacyl-sn-glyceryl-L-cysteinyl-[lipoprotein] + a glycerophospholipid = N-acyl-S-1,2-diacyl-sn-glyceryl-L-cysteinyl-[lipoprotein] + a 2-acyl-sn-glycero-3-phospholipid + H(+)</text>
        <dbReference type="Rhea" id="RHEA:48228"/>
        <dbReference type="Rhea" id="RHEA-COMP:14681"/>
        <dbReference type="Rhea" id="RHEA-COMP:14684"/>
        <dbReference type="ChEBI" id="CHEBI:15378"/>
        <dbReference type="ChEBI" id="CHEBI:136912"/>
        <dbReference type="ChEBI" id="CHEBI:140656"/>
        <dbReference type="ChEBI" id="CHEBI:140657"/>
        <dbReference type="ChEBI" id="CHEBI:140660"/>
        <dbReference type="EC" id="2.3.1.269"/>
    </reaction>
</comment>
<dbReference type="GO" id="GO:0016410">
    <property type="term" value="F:N-acyltransferase activity"/>
    <property type="evidence" value="ECO:0007669"/>
    <property type="project" value="UniProtKB-UniRule"/>
</dbReference>
<feature type="transmembrane region" description="Helical" evidence="9">
    <location>
        <begin position="27"/>
        <end position="45"/>
    </location>
</feature>
<dbReference type="UniPathway" id="UPA00666"/>
<dbReference type="InterPro" id="IPR045378">
    <property type="entry name" value="LNT_N"/>
</dbReference>
<dbReference type="InterPro" id="IPR004563">
    <property type="entry name" value="Apolipo_AcylTrfase"/>
</dbReference>
<feature type="transmembrane region" description="Helical" evidence="9">
    <location>
        <begin position="183"/>
        <end position="202"/>
    </location>
</feature>
<feature type="transmembrane region" description="Helical" evidence="9">
    <location>
        <begin position="154"/>
        <end position="176"/>
    </location>
</feature>
<keyword evidence="7 9" id="KW-0472">Membrane</keyword>
<evidence type="ECO:0000256" key="1">
    <source>
        <dbReference type="ARBA" id="ARBA00004651"/>
    </source>
</evidence>
<feature type="transmembrane region" description="Helical" evidence="9">
    <location>
        <begin position="87"/>
        <end position="105"/>
    </location>
</feature>
<organism evidence="11 12">
    <name type="scientific">Candidatus Borreliella tachyglossi</name>
    <dbReference type="NCBI Taxonomy" id="1964448"/>
    <lineage>
        <taxon>Bacteria</taxon>
        <taxon>Pseudomonadati</taxon>
        <taxon>Spirochaetota</taxon>
        <taxon>Spirochaetia</taxon>
        <taxon>Spirochaetales</taxon>
        <taxon>Borreliaceae</taxon>
        <taxon>Borreliella</taxon>
    </lineage>
</organism>
<dbReference type="InterPro" id="IPR036526">
    <property type="entry name" value="C-N_Hydrolase_sf"/>
</dbReference>
<evidence type="ECO:0000313" key="11">
    <source>
        <dbReference type="EMBL" id="AWG42627.1"/>
    </source>
</evidence>
<proteinExistence type="inferred from homology"/>
<sequence length="524" mass="59883">MKTRYFWLAAFSGILTTLAISNEINNIGYSTVGLVAYIPLFIALIKTKDKNTLIGLTVFYFLIANSLQNFWLAFFHSFGIFTFLGEVLGYVPYSLALGYLLYYALKAFKNKILTLAILFTFYDYSKSIGFPAYPWGFSAFMVHNFNDLIQVADIFGVFFVSFVVYFFNAGLANFFIEQSKINTLSTLLSILLISFSFTYGIVKKIEINPILNKEIDTLNIAAIQLNIDPWLPGNHKEGIKRSLKLTKQALQENPNTELVLWSEGVLTFPFDSYINHIYHNSELLKLYDAIHELIVESKAHFVIGSPSNADEKLGIHHNSVYAIKPNLHIENIYSKIFLVPFAEKVPFYNHEFIREFFFKNFGIVGQINGNKLEIFKLKKFNAGLLICYDDAFPDLARAYKKQGANLLLNFSNDSWSKTNSSEWQHFVVAKFRSIENGIKTIRATNSGITTVINEYGENPQTLETFKEEYLISKIKLSPIFTTLYEYIGDLFIYALAIAIVIMALRFYFIEESIHLSPCCAKPKV</sequence>
<evidence type="ECO:0000256" key="3">
    <source>
        <dbReference type="ARBA" id="ARBA00022475"/>
    </source>
</evidence>
<evidence type="ECO:0000313" key="12">
    <source>
        <dbReference type="Proteomes" id="UP000244655"/>
    </source>
</evidence>
<dbReference type="GO" id="GO:0005886">
    <property type="term" value="C:plasma membrane"/>
    <property type="evidence" value="ECO:0007669"/>
    <property type="project" value="UniProtKB-SubCell"/>
</dbReference>
<dbReference type="InterPro" id="IPR003010">
    <property type="entry name" value="C-N_Hydrolase"/>
</dbReference>
<comment type="subcellular location">
    <subcellularLocation>
        <location evidence="1 9">Cell membrane</location>
        <topology evidence="1 9">Multi-pass membrane protein</topology>
    </subcellularLocation>
</comment>
<evidence type="ECO:0000256" key="4">
    <source>
        <dbReference type="ARBA" id="ARBA00022679"/>
    </source>
</evidence>
<reference evidence="11 12" key="1">
    <citation type="submission" date="2018-01" db="EMBL/GenBank/DDBJ databases">
        <title>Genome sequence of Borrelia tachyglossi.</title>
        <authorList>
            <person name="Gofton A.W."/>
        </authorList>
    </citation>
    <scope>NUCLEOTIDE SEQUENCE [LARGE SCALE GENOMIC DNA]</scope>
    <source>
        <strain evidence="11 12">Bc-F10-1268</strain>
    </source>
</reference>
<protein>
    <recommendedName>
        <fullName evidence="9">Apolipoprotein N-acyltransferase</fullName>
        <shortName evidence="9">ALP N-acyltransferase</shortName>
        <ecNumber evidence="9">2.3.1.269</ecNumber>
    </recommendedName>
</protein>
<evidence type="ECO:0000256" key="5">
    <source>
        <dbReference type="ARBA" id="ARBA00022692"/>
    </source>
</evidence>